<dbReference type="Proteomes" id="UP001501337">
    <property type="component" value="Unassembled WGS sequence"/>
</dbReference>
<keyword evidence="1" id="KW-1133">Transmembrane helix</keyword>
<name>A0ABP7PQT1_9GAMM</name>
<keyword evidence="4" id="KW-1185">Reference proteome</keyword>
<dbReference type="EMBL" id="BAABBO010000012">
    <property type="protein sequence ID" value="GAA3968933.1"/>
    <property type="molecule type" value="Genomic_DNA"/>
</dbReference>
<dbReference type="Pfam" id="PF07811">
    <property type="entry name" value="TadE"/>
    <property type="match status" value="1"/>
</dbReference>
<proteinExistence type="predicted"/>
<protein>
    <recommendedName>
        <fullName evidence="2">TadE-like domain-containing protein</fullName>
    </recommendedName>
</protein>
<evidence type="ECO:0000313" key="3">
    <source>
        <dbReference type="EMBL" id="GAA3968933.1"/>
    </source>
</evidence>
<organism evidence="3 4">
    <name type="scientific">Allohahella marinimesophila</name>
    <dbReference type="NCBI Taxonomy" id="1054972"/>
    <lineage>
        <taxon>Bacteria</taxon>
        <taxon>Pseudomonadati</taxon>
        <taxon>Pseudomonadota</taxon>
        <taxon>Gammaproteobacteria</taxon>
        <taxon>Oceanospirillales</taxon>
        <taxon>Hahellaceae</taxon>
        <taxon>Allohahella</taxon>
    </lineage>
</organism>
<evidence type="ECO:0000259" key="2">
    <source>
        <dbReference type="Pfam" id="PF07811"/>
    </source>
</evidence>
<evidence type="ECO:0000313" key="4">
    <source>
        <dbReference type="Proteomes" id="UP001501337"/>
    </source>
</evidence>
<feature type="transmembrane region" description="Helical" evidence="1">
    <location>
        <begin position="20"/>
        <end position="43"/>
    </location>
</feature>
<keyword evidence="1" id="KW-0812">Transmembrane</keyword>
<evidence type="ECO:0000256" key="1">
    <source>
        <dbReference type="SAM" id="Phobius"/>
    </source>
</evidence>
<accession>A0ABP7PQT1</accession>
<gene>
    <name evidence="3" type="ORF">GCM10022278_28370</name>
</gene>
<dbReference type="InterPro" id="IPR012495">
    <property type="entry name" value="TadE-like_dom"/>
</dbReference>
<reference evidence="4" key="1">
    <citation type="journal article" date="2019" name="Int. J. Syst. Evol. Microbiol.">
        <title>The Global Catalogue of Microorganisms (GCM) 10K type strain sequencing project: providing services to taxonomists for standard genome sequencing and annotation.</title>
        <authorList>
            <consortium name="The Broad Institute Genomics Platform"/>
            <consortium name="The Broad Institute Genome Sequencing Center for Infectious Disease"/>
            <person name="Wu L."/>
            <person name="Ma J."/>
        </authorList>
    </citation>
    <scope>NUCLEOTIDE SEQUENCE [LARGE SCALE GENOMIC DNA]</scope>
    <source>
        <strain evidence="4">JCM 17555</strain>
    </source>
</reference>
<sequence length="261" mass="28934">MKALRGVLQSSREQRGVTMVETLFVLPVLLVFILGIVEFSYAYRAKSVLNHAAEMVARTGSLTNACKPAMDRQIIISMAPLFMDANRSAWEIGLNSLSSHMLDRIDIATQLDIVSPTPDMFNAFKQDLMLGAGQIGDCGDKSLRPMKLNLVIPNDNLRFRSSAPKMIDGRRVSIQDANLLKIRLRYCHELVTPVLDHAIDMAQRLIPDSIFGAERRVFLTACANGGGTMSDLVPFKRRFVALTADAIVHMQTPVMGRFLGQ</sequence>
<keyword evidence="1" id="KW-0472">Membrane</keyword>
<feature type="domain" description="TadE-like" evidence="2">
    <location>
        <begin position="16"/>
        <end position="58"/>
    </location>
</feature>
<comment type="caution">
    <text evidence="3">The sequence shown here is derived from an EMBL/GenBank/DDBJ whole genome shotgun (WGS) entry which is preliminary data.</text>
</comment>